<organism evidence="6">
    <name type="scientific">Micromonospora carbonacea</name>
    <dbReference type="NCBI Taxonomy" id="47853"/>
    <lineage>
        <taxon>Bacteria</taxon>
        <taxon>Bacillati</taxon>
        <taxon>Actinomycetota</taxon>
        <taxon>Actinomycetes</taxon>
        <taxon>Micromonosporales</taxon>
        <taxon>Micromonosporaceae</taxon>
        <taxon>Micromonospora</taxon>
    </lineage>
</organism>
<dbReference type="Pfam" id="PF21036">
    <property type="entry name" value="EryCIII-like_N"/>
    <property type="match status" value="1"/>
</dbReference>
<dbReference type="GO" id="GO:0016758">
    <property type="term" value="F:hexosyltransferase activity"/>
    <property type="evidence" value="ECO:0007669"/>
    <property type="project" value="UniProtKB-ARBA"/>
</dbReference>
<feature type="domain" description="Erythromycin biosynthesis protein CIII-like N-terminal" evidence="5">
    <location>
        <begin position="19"/>
        <end position="255"/>
    </location>
</feature>
<dbReference type="AlphaFoldDB" id="A0A7D6GPH4"/>
<reference evidence="6" key="1">
    <citation type="submission" date="2020-08" db="EMBL/GenBank/DDBJ databases">
        <title>A bifunctional nitrone conjugated secondary metabolite targeting the ribosome.</title>
        <authorList>
            <person name="Limbrick E.M."/>
            <person name="Graf M."/>
            <person name="Derewacz D.K."/>
            <person name="Nguyen F."/>
            <person name="Spraggins J.M."/>
            <person name="Wieland M."/>
            <person name="Ynigez-Gutierrez A.E."/>
            <person name="Reisman B.J."/>
            <person name="Zinshteyn B."/>
            <person name="McCulloch K."/>
            <person name="Iverson T.M."/>
            <person name="Green R."/>
            <person name="Wilson D.N."/>
            <person name="Bachmann B.O."/>
        </authorList>
    </citation>
    <scope>NUCLEOTIDE SEQUENCE</scope>
    <source>
        <strain evidence="6">Africana</strain>
    </source>
</reference>
<keyword evidence="2" id="KW-0328">Glycosyltransferase</keyword>
<dbReference type="InterPro" id="IPR050426">
    <property type="entry name" value="Glycosyltransferase_28"/>
</dbReference>
<evidence type="ECO:0000259" key="4">
    <source>
        <dbReference type="Pfam" id="PF06722"/>
    </source>
</evidence>
<comment type="similarity">
    <text evidence="1">Belongs to the glycosyltransferase 28 family.</text>
</comment>
<feature type="domain" description="Erythromycin biosynthesis protein CIII-like C-terminal" evidence="4">
    <location>
        <begin position="271"/>
        <end position="413"/>
    </location>
</feature>
<name>A0A7D6GPH4_9ACTN</name>
<evidence type="ECO:0000256" key="1">
    <source>
        <dbReference type="ARBA" id="ARBA00006962"/>
    </source>
</evidence>
<dbReference type="GO" id="GO:0008194">
    <property type="term" value="F:UDP-glycosyltransferase activity"/>
    <property type="evidence" value="ECO:0007669"/>
    <property type="project" value="InterPro"/>
</dbReference>
<accession>A0A7D6GPH4</accession>
<evidence type="ECO:0000256" key="3">
    <source>
        <dbReference type="ARBA" id="ARBA00022679"/>
    </source>
</evidence>
<dbReference type="EMBL" id="CP058905">
    <property type="protein sequence ID" value="QLK01349.1"/>
    <property type="molecule type" value="Genomic_DNA"/>
</dbReference>
<dbReference type="Gene3D" id="3.40.50.2000">
    <property type="entry name" value="Glycogen Phosphorylase B"/>
    <property type="match status" value="2"/>
</dbReference>
<gene>
    <name evidence="6" type="ORF">HZU44_11510</name>
</gene>
<dbReference type="GO" id="GO:0017000">
    <property type="term" value="P:antibiotic biosynthetic process"/>
    <property type="evidence" value="ECO:0007669"/>
    <property type="project" value="UniProtKB-ARBA"/>
</dbReference>
<evidence type="ECO:0000259" key="5">
    <source>
        <dbReference type="Pfam" id="PF21036"/>
    </source>
</evidence>
<sequence>MLMVFPTRTHIYGVAPIGWALRAAGHEVRFVVQHNPAEVEPFLETGLDTMWFGDDFDLARHRRAARGLDSEGGMDSAYKISESRPEKYTDDYIRTVYDMWAWALHWAAPESFLDDVLPFARWWRPDLVLWDPIVYAGPLIAQAVGAASMRMLIAADQTARISFQYRDLMRRVDPAGREPDPLVTWMSQWLDRHGCAFDERLRFGHASIDPGPACIRYDLPVNYVPVRFAPFNRPLPMPDWLLEKPARPRICVTLGVSARQVHGQEETSVASLLDGLADLDVEVVATLNAEQLADVPRLPDNVRAVDFVPLNELLAGCAAIVHQGGGATLGNAVVNGVPQLIIPGTTWAERVSALAQEKRGYGLFLELEEVTAEAVRHRVIRLLAEPSFLASAREAQQEMLATPTMHDIVPELELAAARHRGA</sequence>
<dbReference type="SUPFAM" id="SSF53756">
    <property type="entry name" value="UDP-Glycosyltransferase/glycogen phosphorylase"/>
    <property type="match status" value="1"/>
</dbReference>
<dbReference type="InterPro" id="IPR002213">
    <property type="entry name" value="UDP_glucos_trans"/>
</dbReference>
<keyword evidence="3" id="KW-0808">Transferase</keyword>
<dbReference type="CDD" id="cd03784">
    <property type="entry name" value="GT1_Gtf-like"/>
    <property type="match status" value="1"/>
</dbReference>
<proteinExistence type="inferred from homology"/>
<dbReference type="PANTHER" id="PTHR48050:SF13">
    <property type="entry name" value="STEROL 3-BETA-GLUCOSYLTRANSFERASE UGT80A2"/>
    <property type="match status" value="1"/>
</dbReference>
<protein>
    <submittedName>
        <fullName evidence="6">DUF1205 domain-containing protein</fullName>
    </submittedName>
</protein>
<dbReference type="InterPro" id="IPR048284">
    <property type="entry name" value="EryCIII-like_N"/>
</dbReference>
<evidence type="ECO:0000256" key="2">
    <source>
        <dbReference type="ARBA" id="ARBA00022676"/>
    </source>
</evidence>
<dbReference type="FunFam" id="3.40.50.2000:FF:000072">
    <property type="entry name" value="Glycosyl transferase"/>
    <property type="match status" value="1"/>
</dbReference>
<dbReference type="InterPro" id="IPR010610">
    <property type="entry name" value="EryCIII-like_C"/>
</dbReference>
<dbReference type="Pfam" id="PF06722">
    <property type="entry name" value="EryCIII-like_C"/>
    <property type="match status" value="1"/>
</dbReference>
<evidence type="ECO:0000313" key="6">
    <source>
        <dbReference type="EMBL" id="QLK01349.1"/>
    </source>
</evidence>
<dbReference type="PANTHER" id="PTHR48050">
    <property type="entry name" value="STEROL 3-BETA-GLUCOSYLTRANSFERASE"/>
    <property type="match status" value="1"/>
</dbReference>